<feature type="region of interest" description="Disordered" evidence="7">
    <location>
        <begin position="333"/>
        <end position="395"/>
    </location>
</feature>
<keyword evidence="4" id="KW-0965">Cell junction</keyword>
<name>A0A6J2SYW5_DROLE</name>
<feature type="compositionally biased region" description="Polar residues" evidence="7">
    <location>
        <begin position="333"/>
        <end position="343"/>
    </location>
</feature>
<feature type="region of interest" description="Disordered" evidence="7">
    <location>
        <begin position="3235"/>
        <end position="3255"/>
    </location>
</feature>
<feature type="compositionally biased region" description="Polar residues" evidence="7">
    <location>
        <begin position="3682"/>
        <end position="3692"/>
    </location>
</feature>
<accession>A0A6J2SYW5</accession>
<feature type="compositionally biased region" description="Low complexity" evidence="7">
    <location>
        <begin position="231"/>
        <end position="243"/>
    </location>
</feature>
<feature type="region of interest" description="Disordered" evidence="7">
    <location>
        <begin position="2711"/>
        <end position="2732"/>
    </location>
</feature>
<feature type="region of interest" description="Disordered" evidence="7">
    <location>
        <begin position="1707"/>
        <end position="1746"/>
    </location>
</feature>
<feature type="compositionally biased region" description="Polar residues" evidence="7">
    <location>
        <begin position="3727"/>
        <end position="3736"/>
    </location>
</feature>
<comment type="subcellular location">
    <subcellularLocation>
        <location evidence="1">Cell junction</location>
    </subcellularLocation>
</comment>
<feature type="compositionally biased region" description="Acidic residues" evidence="7">
    <location>
        <begin position="43"/>
        <end position="52"/>
    </location>
</feature>
<feature type="domain" description="SH3" evidence="8">
    <location>
        <begin position="3932"/>
        <end position="3991"/>
    </location>
</feature>
<feature type="region of interest" description="Disordered" evidence="7">
    <location>
        <begin position="1927"/>
        <end position="1970"/>
    </location>
</feature>
<feature type="compositionally biased region" description="Low complexity" evidence="7">
    <location>
        <begin position="1166"/>
        <end position="1220"/>
    </location>
</feature>
<feature type="region of interest" description="Disordered" evidence="7">
    <location>
        <begin position="2872"/>
        <end position="2945"/>
    </location>
</feature>
<evidence type="ECO:0000256" key="5">
    <source>
        <dbReference type="PROSITE-ProRule" id="PRU00192"/>
    </source>
</evidence>
<feature type="compositionally biased region" description="Pro residues" evidence="7">
    <location>
        <begin position="620"/>
        <end position="631"/>
    </location>
</feature>
<dbReference type="PROSITE" id="PS50002">
    <property type="entry name" value="SH3"/>
    <property type="match status" value="3"/>
</dbReference>
<proteinExistence type="predicted"/>
<feature type="region of interest" description="Disordered" evidence="7">
    <location>
        <begin position="795"/>
        <end position="827"/>
    </location>
</feature>
<feature type="region of interest" description="Disordered" evidence="7">
    <location>
        <begin position="1872"/>
        <end position="1902"/>
    </location>
</feature>
<feature type="compositionally biased region" description="Polar residues" evidence="7">
    <location>
        <begin position="3238"/>
        <end position="3253"/>
    </location>
</feature>
<dbReference type="RefSeq" id="XP_030369119.1">
    <property type="nucleotide sequence ID" value="XM_030513259.1"/>
</dbReference>
<evidence type="ECO:0000256" key="1">
    <source>
        <dbReference type="ARBA" id="ARBA00004282"/>
    </source>
</evidence>
<feature type="region of interest" description="Disordered" evidence="7">
    <location>
        <begin position="2572"/>
        <end position="2592"/>
    </location>
</feature>
<feature type="compositionally biased region" description="Polar residues" evidence="7">
    <location>
        <begin position="1707"/>
        <end position="1718"/>
    </location>
</feature>
<feature type="compositionally biased region" description="Basic and acidic residues" evidence="7">
    <location>
        <begin position="1288"/>
        <end position="1297"/>
    </location>
</feature>
<feature type="compositionally biased region" description="Basic and acidic residues" evidence="7">
    <location>
        <begin position="2872"/>
        <end position="2885"/>
    </location>
</feature>
<dbReference type="SMART" id="SM00326">
    <property type="entry name" value="SH3"/>
    <property type="match status" value="3"/>
</dbReference>
<feature type="compositionally biased region" description="Polar residues" evidence="7">
    <location>
        <begin position="592"/>
        <end position="614"/>
    </location>
</feature>
<evidence type="ECO:0000256" key="7">
    <source>
        <dbReference type="SAM" id="MobiDB-lite"/>
    </source>
</evidence>
<feature type="compositionally biased region" description="Pro residues" evidence="7">
    <location>
        <begin position="1052"/>
        <end position="1063"/>
    </location>
</feature>
<feature type="compositionally biased region" description="Basic and acidic residues" evidence="7">
    <location>
        <begin position="638"/>
        <end position="647"/>
    </location>
</feature>
<dbReference type="CDD" id="cd11780">
    <property type="entry name" value="SH3_Sorbs_3"/>
    <property type="match status" value="1"/>
</dbReference>
<dbReference type="PANTHER" id="PTHR14167">
    <property type="entry name" value="SH3 DOMAIN-CONTAINING"/>
    <property type="match status" value="1"/>
</dbReference>
<keyword evidence="3" id="KW-0677">Repeat</keyword>
<feature type="compositionally biased region" description="Polar residues" evidence="7">
    <location>
        <begin position="1982"/>
        <end position="1991"/>
    </location>
</feature>
<feature type="domain" description="SH3" evidence="8">
    <location>
        <begin position="4061"/>
        <end position="4120"/>
    </location>
</feature>
<organism evidence="10 11">
    <name type="scientific">Drosophila lebanonensis</name>
    <name type="common">Fruit fly</name>
    <name type="synonym">Scaptodrosophila lebanonensis</name>
    <dbReference type="NCBI Taxonomy" id="7225"/>
    <lineage>
        <taxon>Eukaryota</taxon>
        <taxon>Metazoa</taxon>
        <taxon>Ecdysozoa</taxon>
        <taxon>Arthropoda</taxon>
        <taxon>Hexapoda</taxon>
        <taxon>Insecta</taxon>
        <taxon>Pterygota</taxon>
        <taxon>Neoptera</taxon>
        <taxon>Endopterygota</taxon>
        <taxon>Diptera</taxon>
        <taxon>Brachycera</taxon>
        <taxon>Muscomorpha</taxon>
        <taxon>Ephydroidea</taxon>
        <taxon>Drosophilidae</taxon>
        <taxon>Scaptodrosophila</taxon>
    </lineage>
</organism>
<dbReference type="CDD" id="cd11782">
    <property type="entry name" value="SH3_Sorbs_2"/>
    <property type="match status" value="1"/>
</dbReference>
<feature type="compositionally biased region" description="Basic and acidic residues" evidence="7">
    <location>
        <begin position="2256"/>
        <end position="2266"/>
    </location>
</feature>
<evidence type="ECO:0000256" key="2">
    <source>
        <dbReference type="ARBA" id="ARBA00022443"/>
    </source>
</evidence>
<feature type="region of interest" description="Disordered" evidence="7">
    <location>
        <begin position="938"/>
        <end position="957"/>
    </location>
</feature>
<feature type="region of interest" description="Disordered" evidence="7">
    <location>
        <begin position="3579"/>
        <end position="3604"/>
    </location>
</feature>
<dbReference type="Pfam" id="PF14604">
    <property type="entry name" value="SH3_9"/>
    <property type="match status" value="2"/>
</dbReference>
<feature type="region of interest" description="Disordered" evidence="7">
    <location>
        <begin position="3727"/>
        <end position="3751"/>
    </location>
</feature>
<feature type="region of interest" description="Disordered" evidence="7">
    <location>
        <begin position="3540"/>
        <end position="3561"/>
    </location>
</feature>
<feature type="region of interest" description="Disordered" evidence="7">
    <location>
        <begin position="2409"/>
        <end position="2433"/>
    </location>
</feature>
<feature type="region of interest" description="Disordered" evidence="7">
    <location>
        <begin position="1118"/>
        <end position="1312"/>
    </location>
</feature>
<feature type="compositionally biased region" description="Basic and acidic residues" evidence="7">
    <location>
        <begin position="1372"/>
        <end position="1387"/>
    </location>
</feature>
<dbReference type="Gene3D" id="2.30.30.40">
    <property type="entry name" value="SH3 Domains"/>
    <property type="match status" value="3"/>
</dbReference>
<feature type="compositionally biased region" description="Pro residues" evidence="7">
    <location>
        <begin position="2377"/>
        <end position="2387"/>
    </location>
</feature>
<feature type="region of interest" description="Disordered" evidence="7">
    <location>
        <begin position="2224"/>
        <end position="2268"/>
    </location>
</feature>
<keyword evidence="6" id="KW-0175">Coiled coil</keyword>
<feature type="compositionally biased region" description="Low complexity" evidence="7">
    <location>
        <begin position="344"/>
        <end position="375"/>
    </location>
</feature>
<feature type="compositionally biased region" description="Pro residues" evidence="7">
    <location>
        <begin position="796"/>
        <end position="809"/>
    </location>
</feature>
<reference evidence="11" key="1">
    <citation type="submission" date="2025-08" db="UniProtKB">
        <authorList>
            <consortium name="RefSeq"/>
        </authorList>
    </citation>
    <scope>IDENTIFICATION</scope>
    <source>
        <strain evidence="11">11010-0011.00</strain>
        <tissue evidence="11">Whole body</tissue>
    </source>
</reference>
<feature type="compositionally biased region" description="Low complexity" evidence="7">
    <location>
        <begin position="19"/>
        <end position="30"/>
    </location>
</feature>
<feature type="compositionally biased region" description="Basic residues" evidence="7">
    <location>
        <begin position="1"/>
        <end position="18"/>
    </location>
</feature>
<feature type="compositionally biased region" description="Polar residues" evidence="7">
    <location>
        <begin position="2572"/>
        <end position="2585"/>
    </location>
</feature>
<evidence type="ECO:0000256" key="6">
    <source>
        <dbReference type="SAM" id="Coils"/>
    </source>
</evidence>
<evidence type="ECO:0000259" key="8">
    <source>
        <dbReference type="PROSITE" id="PS50002"/>
    </source>
</evidence>
<feature type="region of interest" description="Disordered" evidence="7">
    <location>
        <begin position="1049"/>
        <end position="1092"/>
    </location>
</feature>
<feature type="compositionally biased region" description="Basic and acidic residues" evidence="7">
    <location>
        <begin position="1939"/>
        <end position="1953"/>
    </location>
</feature>
<feature type="compositionally biased region" description="Pro residues" evidence="7">
    <location>
        <begin position="1561"/>
        <end position="1570"/>
    </location>
</feature>
<feature type="compositionally biased region" description="Low complexity" evidence="7">
    <location>
        <begin position="199"/>
        <end position="209"/>
    </location>
</feature>
<feature type="compositionally biased region" description="Basic and acidic residues" evidence="7">
    <location>
        <begin position="56"/>
        <end position="70"/>
    </location>
</feature>
<feature type="domain" description="SoHo" evidence="9">
    <location>
        <begin position="2113"/>
        <end position="2176"/>
    </location>
</feature>
<feature type="compositionally biased region" description="Polar residues" evidence="7">
    <location>
        <begin position="1355"/>
        <end position="1371"/>
    </location>
</feature>
<feature type="region of interest" description="Disordered" evidence="7">
    <location>
        <begin position="552"/>
        <end position="649"/>
    </location>
</feature>
<feature type="region of interest" description="Disordered" evidence="7">
    <location>
        <begin position="1"/>
        <end position="153"/>
    </location>
</feature>
<dbReference type="GO" id="GO:0070161">
    <property type="term" value="C:anchoring junction"/>
    <property type="evidence" value="ECO:0007669"/>
    <property type="project" value="UniProtKB-SubCell"/>
</dbReference>
<dbReference type="Proteomes" id="UP000504634">
    <property type="component" value="Unplaced"/>
</dbReference>
<feature type="compositionally biased region" description="Low complexity" evidence="7">
    <location>
        <begin position="810"/>
        <end position="820"/>
    </location>
</feature>
<dbReference type="FunFam" id="2.30.30.40:FF:000001">
    <property type="entry name" value="Sorbin and SH3 domain-containing protein 1 isoform 2"/>
    <property type="match status" value="1"/>
</dbReference>
<feature type="region of interest" description="Disordered" evidence="7">
    <location>
        <begin position="230"/>
        <end position="281"/>
    </location>
</feature>
<dbReference type="CDD" id="cd11781">
    <property type="entry name" value="SH3_Sorbs_1"/>
    <property type="match status" value="1"/>
</dbReference>
<evidence type="ECO:0000313" key="11">
    <source>
        <dbReference type="RefSeq" id="XP_030369119.1"/>
    </source>
</evidence>
<feature type="compositionally biased region" description="Polar residues" evidence="7">
    <location>
        <begin position="1118"/>
        <end position="1137"/>
    </location>
</feature>
<dbReference type="InterPro" id="IPR001452">
    <property type="entry name" value="SH3_domain"/>
</dbReference>
<keyword evidence="2 5" id="KW-0728">SH3 domain</keyword>
<feature type="region of interest" description="Disordered" evidence="7">
    <location>
        <begin position="1474"/>
        <end position="1494"/>
    </location>
</feature>
<dbReference type="SUPFAM" id="SSF50044">
    <property type="entry name" value="SH3-domain"/>
    <property type="match status" value="3"/>
</dbReference>
<feature type="compositionally biased region" description="Basic and acidic residues" evidence="7">
    <location>
        <begin position="1138"/>
        <end position="1149"/>
    </location>
</feature>
<dbReference type="Pfam" id="PF00018">
    <property type="entry name" value="SH3_1"/>
    <property type="match status" value="1"/>
</dbReference>
<feature type="region of interest" description="Disordered" evidence="7">
    <location>
        <begin position="3648"/>
        <end position="3695"/>
    </location>
</feature>
<evidence type="ECO:0000313" key="10">
    <source>
        <dbReference type="Proteomes" id="UP000504634"/>
    </source>
</evidence>
<dbReference type="GeneID" id="115620079"/>
<feature type="region of interest" description="Disordered" evidence="7">
    <location>
        <begin position="1526"/>
        <end position="1578"/>
    </location>
</feature>
<feature type="compositionally biased region" description="Basic and acidic residues" evidence="7">
    <location>
        <begin position="1474"/>
        <end position="1487"/>
    </location>
</feature>
<feature type="compositionally biased region" description="Polar residues" evidence="7">
    <location>
        <begin position="2232"/>
        <end position="2241"/>
    </location>
</feature>
<feature type="compositionally biased region" description="Acidic residues" evidence="7">
    <location>
        <begin position="575"/>
        <end position="584"/>
    </location>
</feature>
<feature type="compositionally biased region" description="Polar residues" evidence="7">
    <location>
        <begin position="71"/>
        <end position="84"/>
    </location>
</feature>
<feature type="compositionally biased region" description="Low complexity" evidence="7">
    <location>
        <begin position="1957"/>
        <end position="1970"/>
    </location>
</feature>
<feature type="region of interest" description="Disordered" evidence="7">
    <location>
        <begin position="176"/>
        <end position="217"/>
    </location>
</feature>
<feature type="compositionally biased region" description="Low complexity" evidence="7">
    <location>
        <begin position="110"/>
        <end position="131"/>
    </location>
</feature>
<evidence type="ECO:0000256" key="3">
    <source>
        <dbReference type="ARBA" id="ARBA00022737"/>
    </source>
</evidence>
<feature type="compositionally biased region" description="Polar residues" evidence="7">
    <location>
        <begin position="1884"/>
        <end position="1896"/>
    </location>
</feature>
<sequence length="4120" mass="461444">MPNNRNRNRNRNRNKRNKNQNQNNNNNGNNSTSGKNKQQPEEVAAEEVEVETEAAQLKEFKQEAASDEAHNANSGNISNVPATTSDKDDDRIDAEQAVAGIADAADTHENININNPRENQNSDHNTSNNNQEDSSNNHDSSAPLERSEEGSASATVAATIAVTAESLNSAVNTGSVMGAKSSKKQQDEQQPPTAKEQEQPQSPERQSLQAGGSPKQAKVIVHRIVREQEDAASAAAAPASSPSQQRSTKVIIHQIRLETDEEERKRKGKLQQQQQQHEKPHIEEIHTAPAHSEAGTLSPTPRYLVESPKNVASSSQFSRFARDLQIQELNGDLSSGEFNVEQQSPLVSEVESETETSTTPTTTTSPTNVPTTSPELQQLPSSREEQRLKRAQKRNALESHFLPQLLSPRYLDSILEENSDAGSEYALSRSASNNTSNEERAHEALAKLAKAMETFPRSQLDFSRRHKRGAGREEPVALKLETKLLEQPGAEEACSRLESTLSPQSEDAELVYLSSSGSSSISDLMELELEQAAALAERTLVDLDTDASALIERPGASIGDDDSTTTEPATSSNDTETEVETEVETESRESTPVNQLPSVASSRSSLYATAQSERTTPTPTTSPTPTLPAPQPTANEVSKLEVPRESEQIDNEQTLSAFAVLDAVGKNRNASASFASSAATDGECESGSTGSREKYVRRSEIQTTETTSTTFETNADMDKMRELVDSLRQSEEAAGVGMLAPPVPPPPTQYTNAPPTDSIDSHTTPTQFLLKRQESCDSHCSDSTQHSQCTAIHVASPPPTFASPTPVSPATPTATSLSPQPAQPTSSHCYDFLAKEQQQQLEQPDTFSDASGDDSSAIKKLRLLCTETVASMPYGEQVLEELANVAQNIGEVRAEQQQQQQSETSGMPYPLPDLPHIGELQLSLSSGAIGSGASKAQPAHTVAIAQPRSSTPPPPPIPAPPNNYDAWLGLPTDADPKLLVCLSPGQRALINEQSTPAADQLLDAHQKFVERRGYHELSAEQVRAINSEKLEQEQQILKTAAIMKQLRKSLTPTPPPVPPPPVPVKSSETAAKAKPKSSADTGSRSVQVDDARDGVSVTPFANSQQQLQKRLDEILQQPTHSNGNANGMTTSSPSSHENNSRRPADKHDATAAAAGQREPPALPLRTSTATQQQSHSQSHSQTSTSSTKSHSYMSSSKNSSGDAKFPSSSQPSAQMQSMESELARLFPSIAQQGDIFAGERKRFSNIEPSNQQPWSSQPKRYSNIETSSYESKKRTENGQVVYDYSNSSHEKKEEGEKPPITTSTAAVNSEHPKEVHIPVTRDVDEVDCAPPVPPPPSMVSNGGQEQIMSALKLNGTNTPRSTFIDQPATTKSVDENRNHESRNESESVRLSSTFKKDINNTYEEFRQRAKAAAEALGMPAEDTTTTAPATENATTSKSATSTTNAKPNSQGNYFDHENLFKDFDALSQQLHTELETGRAKREQRDKSSSLYDLSRLTCSGKQQLEQLKQRRHEHMMELEREIERSARARQERMSVPRNFESPGPRTYEIPVQVEANYDVKSPPPPPPPPQSSLNENGPRYRRAESMCNLTDARPHSSVGHYGYNYAQPQQDDWGRYANDLGYSENIARPFAREVEICYQRQNPRGTHSIRAPRLSVSTNDLSTSSHQSYDTFNAYGGRRTHAPMLSQAPQQQRPHYASCYSMIERNPNPTYISTTSRRGVSPAPHPQPPPRPMVAPPEYDRQRRSSLPRELHEQQLKYIQSKEQELKMEFERLENERRRLLEEIQRAPQIPPPQRRESYRPAPKLPTLTEDEVFRQQMAEEWLNKVAEREERRLHKIIKISKIHDNEQEHTAGANAISDEFLDRVKQRRTKLSMPADSDWESGAESQPYAQAQASESDVEVPPVRIIEGKSEANLRQLPRHLREFAKFSNHETQQIEGGQRELHEEEERREEATDNSLSSATKKSSVVKTYKVSRLPPSVALTTISKQEQQPLEEGTKESQRRSTASVKLPRHKQPQQQQQQQPQQTAHLPPTVKLRSNNTLSSRKQTRFLLNAQQLQKQRQRRSWSESDLLKEIDNELQLAKGFLFANVYKVKHEYMSEPETDSDRPRKMAQLGRRQYEGIGPVTNDGMPIILRSEVQEPHQHEWYKRLYQTIHKQKNGDDFVIRYKCPRARPTYKASGYVSEPEPNYDSDYSTVRYRTYNPHRMQSVSSAVNVRNLHQDENLYGTMPNPIKSTQNSYKNQPGRIENYTTGHSSVSEKEKKENLEQSKLSPLYTEGNLSRALAKESGYTSDSNLVFRKKELPQSSPLSPVEQKQAYKSLQAGGEPPLLGFRKPAPEKPKEFVEEFEFIQITPTLTKIRVSTKEIESDTEQEAVIAPKPPTPPPPPSTTTNMFSNFSKNLPSFIPLSNKKQQQQETLPPPLPPNRKSSCNKTTVRVEKVTKVPPSSLGSRHEQCFQPPDSLPLGANKYGTITLRKHGSGSSRREPICRSKSAGAVSTLLTTLTATNETRNKDGYLTRVQQQHHARLRSVSPTRRQARLMALRQSSRSPVAFGRSISKERTFAEEKKRLENTLPPSRTNFEASTNILRDPSLKSPQDVKAAVRSYATCNAHARSKSLPRLRQSSRSVGNTTVSTTTRHTMCFPQIRPQTLLDCTRSLKKALPKTNCVRNSTTVKTTVQKSASNDSLPRSNSTFSIDSVVKHEIVPIAPPKTYVSKSKTSGKPIRAATSTPLQCSKSDTHIARKRAALKANTNIRPKKPQPMQKSPTKAAYNSLPQQESYSESVREKTNFWNDYNAKQSQSLTITQHGQPQHLQKRHVPEESFEYKYCSLHNPRSLSPVRHEIAVQYTDSLYDEYEGEPEPSCIEDLVWKYESQSKPDGQSKSDGTKHSTVTDIARPQSPQPDYEASRSGGSRKFSPTREVRVPPGSRNVRSPSRRRIDSLRSSVKQDQANKIIRASSLSSADDRSKRGLYLCGDLAHSATSLTYLERHSPTCRYRHNSERFTDLNRFYSTLERVGQLERATSVTNFHPIRKDAELLDFDEWRKVRLHERAEKELHYLVGKLKHDQQEKDLHFRSKDVADIKWRQEADFALHAKEKSVEDLRENFEQMQLLKDHESMIQRQQSRPYWRRNTVADLTTSMEQKIECNASTTDTDHHLGSELVSTLSKDQIKKITQQLNEIYAGNRKPGKHSEVPEQYVVTVEHNSRPSSHANTLKVRCNSSISKEELLGPVLRRREAAGLSQDNQTLPRATRSSSPVMVARETRGAIAAKNAELTLAKPPDVPPRPKPEAVKPAALAKASNIKPEISLSREPKENITQKIQYFEDRQFEEPPKTIYHAREDSSPDEAEVMRLIDENMEKRARQNVVQHRHTELSNSLTDLSGVFGERAAAANTRVNFHLHTPPLRPPDEQTLISFDLDQTVTPDGSIEFYDSYYRSRSLSPQSQASGSSSYLQRVYTGEVQKMKQKFESISQQQQSNERRDFFGLSSLRKARSDPEFNVSLETESKDALRTATEAVLEEKMSRPGTEDAPVSWLTHKFELCSGASSPTRSRRRQRGAISPSALRNRLMPHIDIISKTAALKRELKRRHSPTRSHSSNSGVGQPEGGRAGIVERIRSRYESPEPQAIRYLSTSHPDLRDVQAHLSADWVAHKHPRPHPVDKVPRKPLRQQRASSTSPPRPPKSQRHQTSSSLTSSLRPHYDDIFANQKFDPKMHQPKARYVPDGAEQTTAKTNYHSSSNKVWKRPPTNIVNGGSGGGGTFERYKKTMAVTFKESPNRYYDTDVNIHFKTPIRHEYKQSLSEEELARNQAEHMQKLYQEERRRKYLQELQDMNSRRHTDNFTPSQKSPIALNRYDDFPTDVTLKSLVGPKTVARALYNFQGQSSKELSFRKGDTIYIRRQIDANWYEGEHNAMIGLLPVSYVEIVSRDGARTPAKRPSEGQARAKYNFQAQSGIELSLNKGELVTLTRRVDGNWFEGKIANRKGIFPVSYVEILTDIGAEDIAAKTTTVISSHSTTNLRPTLDVLRTNINNEFNTLTQNGAQPPNGILKETKHLHKTDALHVDTSTEPLAYRALYKYRPQNSDELELLEGDLVHVLEKCDDGWFVGTSQRTGCFGTFPGNYVERA</sequence>
<feature type="compositionally biased region" description="Basic and acidic residues" evidence="7">
    <location>
        <begin position="255"/>
        <end position="265"/>
    </location>
</feature>
<dbReference type="PROSITE" id="PS50831">
    <property type="entry name" value="SOHO"/>
    <property type="match status" value="1"/>
</dbReference>
<feature type="region of interest" description="Disordered" evidence="7">
    <location>
        <begin position="673"/>
        <end position="695"/>
    </location>
</feature>
<gene>
    <name evidence="11" type="primary">LOC115620079</name>
</gene>
<dbReference type="InterPro" id="IPR036028">
    <property type="entry name" value="SH3-like_dom_sf"/>
</dbReference>
<feature type="region of interest" description="Disordered" evidence="7">
    <location>
        <begin position="2367"/>
        <end position="2387"/>
    </location>
</feature>
<evidence type="ECO:0000259" key="9">
    <source>
        <dbReference type="PROSITE" id="PS50831"/>
    </source>
</evidence>
<feature type="region of interest" description="Disordered" evidence="7">
    <location>
        <begin position="1982"/>
        <end position="2039"/>
    </location>
</feature>
<feature type="region of interest" description="Disordered" evidence="7">
    <location>
        <begin position="3274"/>
        <end position="3294"/>
    </location>
</feature>
<feature type="region of interest" description="Disordered" evidence="7">
    <location>
        <begin position="1415"/>
        <end position="1455"/>
    </location>
</feature>
<feature type="compositionally biased region" description="Polar residues" evidence="7">
    <location>
        <begin position="1246"/>
        <end position="1269"/>
    </location>
</feature>
<feature type="coiled-coil region" evidence="6">
    <location>
        <begin position="1756"/>
        <end position="1790"/>
    </location>
</feature>
<feature type="compositionally biased region" description="Low complexity" evidence="7">
    <location>
        <begin position="1419"/>
        <end position="1446"/>
    </location>
</feature>
<evidence type="ECO:0000256" key="4">
    <source>
        <dbReference type="ARBA" id="ARBA00022949"/>
    </source>
</evidence>
<dbReference type="InterPro" id="IPR003127">
    <property type="entry name" value="SoHo_dom"/>
</dbReference>
<feature type="compositionally biased region" description="Basic and acidic residues" evidence="7">
    <location>
        <begin position="85"/>
        <end position="94"/>
    </location>
</feature>
<feature type="compositionally biased region" description="Low complexity" evidence="7">
    <location>
        <begin position="2016"/>
        <end position="2026"/>
    </location>
</feature>
<keyword evidence="10" id="KW-1185">Reference proteome</keyword>
<feature type="region of interest" description="Disordered" evidence="7">
    <location>
        <begin position="2753"/>
        <end position="2775"/>
    </location>
</feature>
<dbReference type="InterPro" id="IPR050384">
    <property type="entry name" value="Endophilin_SH3RF"/>
</dbReference>
<feature type="compositionally biased region" description="Pro residues" evidence="7">
    <location>
        <begin position="1723"/>
        <end position="1735"/>
    </location>
</feature>
<feature type="region of interest" description="Disordered" evidence="7">
    <location>
        <begin position="1355"/>
        <end position="1392"/>
    </location>
</feature>
<dbReference type="OrthoDB" id="19092at2759"/>
<protein>
    <submittedName>
        <fullName evidence="11">Uncharacterized protein LOC115620079 isoform X13</fullName>
    </submittedName>
</protein>
<dbReference type="CTD" id="36084"/>
<feature type="domain" description="SH3" evidence="8">
    <location>
        <begin position="3863"/>
        <end position="3922"/>
    </location>
</feature>
<dbReference type="PANTHER" id="PTHR14167:SF116">
    <property type="entry name" value="CAP, ISOFORM AC"/>
    <property type="match status" value="1"/>
</dbReference>